<dbReference type="SUPFAM" id="SSF54791">
    <property type="entry name" value="Eukaryotic type KH-domain (KH-domain type I)"/>
    <property type="match status" value="1"/>
</dbReference>
<dbReference type="OrthoDB" id="340500at2759"/>
<protein>
    <recommendedName>
        <fullName evidence="9">Ribosomal RNA-processing protein 40</fullName>
    </recommendedName>
</protein>
<dbReference type="GO" id="GO:0000467">
    <property type="term" value="P:exonucleolytic trimming to generate mature 3'-end of 5.8S rRNA from tricistronic rRNA transcript (SSU-rRNA, 5.8S rRNA, LSU-rRNA)"/>
    <property type="evidence" value="ECO:0007669"/>
    <property type="project" value="TreeGrafter"/>
</dbReference>
<gene>
    <name evidence="7" type="ORF">CANTEDRAFT_114211</name>
</gene>
<dbReference type="PANTHER" id="PTHR21321:SF1">
    <property type="entry name" value="EXOSOME COMPLEX COMPONENT RRP40"/>
    <property type="match status" value="1"/>
</dbReference>
<feature type="domain" description="Exosome complex exonuclease Rrp40 N-terminal" evidence="6">
    <location>
        <begin position="16"/>
        <end position="60"/>
    </location>
</feature>
<dbReference type="InterPro" id="IPR041054">
    <property type="entry name" value="Rrp40_N_euk"/>
</dbReference>
<dbReference type="HOGENOM" id="CLU_069847_1_0_1"/>
<dbReference type="KEGG" id="cten:18247313"/>
<sequence>MKIVPGDALDIQQMKTTIGPGVYKNPKTQNIIPAAAGYLNVKINKKNTNQLAYIESKSKRYIPKANDFVVGIVTGTIGESYKVSLQDFSANVLLSMMAFPNATKKNRPNLKVGQVVYARVSQDIPEIDIEIECIDPATGKEGGFGMLDESGYIFEVGLNYANELLFNPSSVYLEKLASKCKFEVAIGLNGKIWIKCGDGLVYEEDQLTEAGANDFRYTLAAATYLKKCQKVPKSQVDAVLKESFKNL</sequence>
<evidence type="ECO:0000256" key="1">
    <source>
        <dbReference type="ARBA" id="ARBA00004123"/>
    </source>
</evidence>
<dbReference type="GeneID" id="18247313"/>
<dbReference type="GO" id="GO:0071051">
    <property type="term" value="P:poly(A)-dependent snoRNA 3'-end processing"/>
    <property type="evidence" value="ECO:0007669"/>
    <property type="project" value="TreeGrafter"/>
</dbReference>
<dbReference type="AlphaFoldDB" id="G3B3H4"/>
<dbReference type="Gene3D" id="2.40.50.140">
    <property type="entry name" value="Nucleic acid-binding proteins"/>
    <property type="match status" value="1"/>
</dbReference>
<dbReference type="InterPro" id="IPR036612">
    <property type="entry name" value="KH_dom_type_1_sf"/>
</dbReference>
<dbReference type="Pfam" id="PF18311">
    <property type="entry name" value="Rrp40_N"/>
    <property type="match status" value="1"/>
</dbReference>
<dbReference type="InterPro" id="IPR012340">
    <property type="entry name" value="NA-bd_OB-fold"/>
</dbReference>
<dbReference type="InterPro" id="IPR049469">
    <property type="entry name" value="RRP40_KH-I"/>
</dbReference>
<name>G3B3H4_CANTC</name>
<keyword evidence="3" id="KW-0271">Exosome</keyword>
<dbReference type="Pfam" id="PF15985">
    <property type="entry name" value="KH_6"/>
    <property type="match status" value="1"/>
</dbReference>
<keyword evidence="2" id="KW-0963">Cytoplasm</keyword>
<evidence type="ECO:0000259" key="5">
    <source>
        <dbReference type="Pfam" id="PF15985"/>
    </source>
</evidence>
<dbReference type="GO" id="GO:0071038">
    <property type="term" value="P:TRAMP-dependent tRNA surveillance pathway"/>
    <property type="evidence" value="ECO:0007669"/>
    <property type="project" value="TreeGrafter"/>
</dbReference>
<evidence type="ECO:0000313" key="8">
    <source>
        <dbReference type="Proteomes" id="UP000000707"/>
    </source>
</evidence>
<keyword evidence="8" id="KW-1185">Reference proteome</keyword>
<dbReference type="Pfam" id="PF21262">
    <property type="entry name" value="RRP40_S1"/>
    <property type="match status" value="1"/>
</dbReference>
<evidence type="ECO:0000256" key="4">
    <source>
        <dbReference type="ARBA" id="ARBA00022884"/>
    </source>
</evidence>
<evidence type="ECO:0000313" key="7">
    <source>
        <dbReference type="EMBL" id="EGV64163.1"/>
    </source>
</evidence>
<feature type="domain" description="K Homology" evidence="5">
    <location>
        <begin position="151"/>
        <end position="198"/>
    </location>
</feature>
<dbReference type="GO" id="GO:0000176">
    <property type="term" value="C:nuclear exosome (RNase complex)"/>
    <property type="evidence" value="ECO:0007669"/>
    <property type="project" value="TreeGrafter"/>
</dbReference>
<comment type="subcellular location">
    <subcellularLocation>
        <location evidence="1">Nucleus</location>
    </subcellularLocation>
</comment>
<dbReference type="STRING" id="590646.G3B3H4"/>
<dbReference type="GO" id="GO:0034475">
    <property type="term" value="P:U4 snRNA 3'-end processing"/>
    <property type="evidence" value="ECO:0007669"/>
    <property type="project" value="TreeGrafter"/>
</dbReference>
<dbReference type="CDD" id="cd22526">
    <property type="entry name" value="KH-I_Rrp40"/>
    <property type="match status" value="1"/>
</dbReference>
<dbReference type="SUPFAM" id="SSF50249">
    <property type="entry name" value="Nucleic acid-binding proteins"/>
    <property type="match status" value="1"/>
</dbReference>
<dbReference type="Gene3D" id="2.40.50.100">
    <property type="match status" value="1"/>
</dbReference>
<dbReference type="GO" id="GO:0003723">
    <property type="term" value="F:RNA binding"/>
    <property type="evidence" value="ECO:0007669"/>
    <property type="project" value="UniProtKB-KW"/>
</dbReference>
<evidence type="ECO:0000256" key="2">
    <source>
        <dbReference type="ARBA" id="ARBA00022490"/>
    </source>
</evidence>
<dbReference type="eggNOG" id="KOG1004">
    <property type="taxonomic scope" value="Eukaryota"/>
</dbReference>
<dbReference type="InterPro" id="IPR004088">
    <property type="entry name" value="KH_dom_type_1"/>
</dbReference>
<organism evidence="8">
    <name type="scientific">Candida tenuis (strain ATCC 10573 / BCRC 21748 / CBS 615 / JCM 9827 / NBRC 10315 / NRRL Y-1498 / VKM Y-70)</name>
    <name type="common">Yeast</name>
    <name type="synonym">Yamadazyma tenuis</name>
    <dbReference type="NCBI Taxonomy" id="590646"/>
    <lineage>
        <taxon>Eukaryota</taxon>
        <taxon>Fungi</taxon>
        <taxon>Dikarya</taxon>
        <taxon>Ascomycota</taxon>
        <taxon>Saccharomycotina</taxon>
        <taxon>Pichiomycetes</taxon>
        <taxon>Debaryomycetaceae</taxon>
        <taxon>Yamadazyma</taxon>
    </lineage>
</organism>
<evidence type="ECO:0000259" key="6">
    <source>
        <dbReference type="Pfam" id="PF18311"/>
    </source>
</evidence>
<dbReference type="PANTHER" id="PTHR21321">
    <property type="entry name" value="PNAS-3 RELATED"/>
    <property type="match status" value="1"/>
</dbReference>
<dbReference type="GO" id="GO:0071035">
    <property type="term" value="P:nuclear polyadenylation-dependent rRNA catabolic process"/>
    <property type="evidence" value="ECO:0007669"/>
    <property type="project" value="TreeGrafter"/>
</dbReference>
<reference evidence="7 8" key="1">
    <citation type="journal article" date="2011" name="Proc. Natl. Acad. Sci. U.S.A.">
        <title>Comparative genomics of xylose-fermenting fungi for enhanced biofuel production.</title>
        <authorList>
            <person name="Wohlbach D.J."/>
            <person name="Kuo A."/>
            <person name="Sato T.K."/>
            <person name="Potts K.M."/>
            <person name="Salamov A.A."/>
            <person name="LaButti K.M."/>
            <person name="Sun H."/>
            <person name="Clum A."/>
            <person name="Pangilinan J.L."/>
            <person name="Lindquist E.A."/>
            <person name="Lucas S."/>
            <person name="Lapidus A."/>
            <person name="Jin M."/>
            <person name="Gunawan C."/>
            <person name="Balan V."/>
            <person name="Dale B.E."/>
            <person name="Jeffries T.W."/>
            <person name="Zinkel R."/>
            <person name="Barry K.W."/>
            <person name="Grigoriev I.V."/>
            <person name="Gasch A.P."/>
        </authorList>
    </citation>
    <scope>NUCLEOTIDE SEQUENCE [LARGE SCALE GENOMIC DNA]</scope>
    <source>
        <strain evidence="8">ATCC 10573 / BCRC 21748 / CBS 615 / JCM 9827 / NBRC 10315 / NRRL Y-1498 / VKM Y-70</strain>
    </source>
</reference>
<keyword evidence="4" id="KW-0694">RNA-binding</keyword>
<dbReference type="GO" id="GO:0000177">
    <property type="term" value="C:cytoplasmic exosome (RNase complex)"/>
    <property type="evidence" value="ECO:0007669"/>
    <property type="project" value="TreeGrafter"/>
</dbReference>
<dbReference type="FunFam" id="2.40.50.140:FF:000127">
    <property type="entry name" value="Exosome complex component RRP40"/>
    <property type="match status" value="1"/>
</dbReference>
<evidence type="ECO:0008006" key="9">
    <source>
        <dbReference type="Google" id="ProtNLM"/>
    </source>
</evidence>
<accession>G3B3H4</accession>
<dbReference type="Gene3D" id="3.30.1370.10">
    <property type="entry name" value="K Homology domain, type 1"/>
    <property type="match status" value="1"/>
</dbReference>
<dbReference type="InterPro" id="IPR026699">
    <property type="entry name" value="Exosome_RNA_bind1/RRP40/RRP4"/>
</dbReference>
<proteinExistence type="predicted"/>
<dbReference type="EMBL" id="GL996521">
    <property type="protein sequence ID" value="EGV64163.1"/>
    <property type="molecule type" value="Genomic_DNA"/>
</dbReference>
<dbReference type="GO" id="GO:0071034">
    <property type="term" value="P:CUT catabolic process"/>
    <property type="evidence" value="ECO:0007669"/>
    <property type="project" value="TreeGrafter"/>
</dbReference>
<dbReference type="Proteomes" id="UP000000707">
    <property type="component" value="Unassembled WGS sequence"/>
</dbReference>
<evidence type="ECO:0000256" key="3">
    <source>
        <dbReference type="ARBA" id="ARBA00022835"/>
    </source>
</evidence>